<dbReference type="Gene3D" id="2.60.40.10">
    <property type="entry name" value="Immunoglobulins"/>
    <property type="match status" value="2"/>
</dbReference>
<dbReference type="InterPro" id="IPR003961">
    <property type="entry name" value="FN3_dom"/>
</dbReference>
<dbReference type="InterPro" id="IPR017441">
    <property type="entry name" value="Protein_kinase_ATP_BS"/>
</dbReference>
<feature type="binding site" evidence="4">
    <location>
        <position position="367"/>
    </location>
    <ligand>
        <name>ATP</name>
        <dbReference type="ChEBI" id="CHEBI:30616"/>
    </ligand>
</feature>
<keyword evidence="3" id="KW-0393">Immunoglobulin domain</keyword>
<evidence type="ECO:0000259" key="6">
    <source>
        <dbReference type="PROSITE" id="PS50835"/>
    </source>
</evidence>
<sequence length="629" mass="70843">MHFTAQFACHFAATRRGQLGGRRGERVTILGVRDGYARVRKLVGGAEGLLPTFCLEIDDLPGENFAEQIEYRRKWYELVDSVRPRTFESLSQELVYNLPILSGLSSFLPVEPVMIPSDKPQFLEELEDKVVRKGSTLVLRCTTAMRPGYTVSWTGAAAKSARCGVFEDGDELRLELREAEIADSGHYTVTVRGPKEENVSFAWVTIVGKPGVPASVACMSMKRNSVKLTWKRPTRTENSMRLWYAVELKRREMPKFETILSGLEQPEAVVSGLETQPCLFRVFAYNEFFAGAPSEPITVDPPEDVSDWNSQIDVREASVSSQQIDFFDESFSQYFTVADDAVVLGRGRFSVVREAKCRVSGRPFALKYFNRIAAEDSDANHPDIARELQILQKIAHPHLVEYFGAARTAHYFIIILRRVNGLSALRYVCARGFVSEALVQALCRQLLLGLQYLHAHNIAHLDVRPENLQVEDRRRLPHLTLVDFGSARHSCSELAVWAGGEMEFAAPEQLAHRPSTKSDLWSLGVFLWVLVFGHSPFESPDEETMRDLILHAVLPPLDADAAGRFSSPLLDLLFDALQLDLERRLCASECLASEWVASAAPDELLMVDYLEDYVERRKSRMQSSFLHHG</sequence>
<protein>
    <recommendedName>
        <fullName evidence="10">Protein kinase domain-containing protein</fullName>
    </recommendedName>
</protein>
<dbReference type="SUPFAM" id="SSF56112">
    <property type="entry name" value="Protein kinase-like (PK-like)"/>
    <property type="match status" value="1"/>
</dbReference>
<feature type="domain" description="Ig-like" evidence="6">
    <location>
        <begin position="120"/>
        <end position="200"/>
    </location>
</feature>
<dbReference type="InterPro" id="IPR036116">
    <property type="entry name" value="FN3_sf"/>
</dbReference>
<evidence type="ECO:0000256" key="3">
    <source>
        <dbReference type="ARBA" id="ARBA00023319"/>
    </source>
</evidence>
<dbReference type="GO" id="GO:0004672">
    <property type="term" value="F:protein kinase activity"/>
    <property type="evidence" value="ECO:0007669"/>
    <property type="project" value="InterPro"/>
</dbReference>
<dbReference type="PROSITE" id="PS50011">
    <property type="entry name" value="PROTEIN_KINASE_DOM"/>
    <property type="match status" value="1"/>
</dbReference>
<keyword evidence="2" id="KW-0677">Repeat</keyword>
<evidence type="ECO:0000313" key="9">
    <source>
        <dbReference type="Proteomes" id="UP001175271"/>
    </source>
</evidence>
<dbReference type="PROSITE" id="PS50835">
    <property type="entry name" value="IG_LIKE"/>
    <property type="match status" value="1"/>
</dbReference>
<dbReference type="InterPro" id="IPR003599">
    <property type="entry name" value="Ig_sub"/>
</dbReference>
<evidence type="ECO:0000259" key="7">
    <source>
        <dbReference type="PROSITE" id="PS50853"/>
    </source>
</evidence>
<dbReference type="InterPro" id="IPR036179">
    <property type="entry name" value="Ig-like_dom_sf"/>
</dbReference>
<dbReference type="SMART" id="SM00409">
    <property type="entry name" value="IG"/>
    <property type="match status" value="1"/>
</dbReference>
<reference evidence="8" key="1">
    <citation type="submission" date="2023-06" db="EMBL/GenBank/DDBJ databases">
        <title>Genomic analysis of the entomopathogenic nematode Steinernema hermaphroditum.</title>
        <authorList>
            <person name="Schwarz E.M."/>
            <person name="Heppert J.K."/>
            <person name="Baniya A."/>
            <person name="Schwartz H.T."/>
            <person name="Tan C.-H."/>
            <person name="Antoshechkin I."/>
            <person name="Sternberg P.W."/>
            <person name="Goodrich-Blair H."/>
            <person name="Dillman A.R."/>
        </authorList>
    </citation>
    <scope>NUCLEOTIDE SEQUENCE</scope>
    <source>
        <strain evidence="8">PS9179</strain>
        <tissue evidence="8">Whole animal</tissue>
    </source>
</reference>
<dbReference type="PROSITE" id="PS50853">
    <property type="entry name" value="FN3"/>
    <property type="match status" value="1"/>
</dbReference>
<organism evidence="8 9">
    <name type="scientific">Steinernema hermaphroditum</name>
    <dbReference type="NCBI Taxonomy" id="289476"/>
    <lineage>
        <taxon>Eukaryota</taxon>
        <taxon>Metazoa</taxon>
        <taxon>Ecdysozoa</taxon>
        <taxon>Nematoda</taxon>
        <taxon>Chromadorea</taxon>
        <taxon>Rhabditida</taxon>
        <taxon>Tylenchina</taxon>
        <taxon>Panagrolaimomorpha</taxon>
        <taxon>Strongyloidoidea</taxon>
        <taxon>Steinernematidae</taxon>
        <taxon>Steinernema</taxon>
    </lineage>
</organism>
<evidence type="ECO:0000256" key="4">
    <source>
        <dbReference type="PROSITE-ProRule" id="PRU10141"/>
    </source>
</evidence>
<dbReference type="PANTHER" id="PTHR24347">
    <property type="entry name" value="SERINE/THREONINE-PROTEIN KINASE"/>
    <property type="match status" value="1"/>
</dbReference>
<dbReference type="CDD" id="cd00063">
    <property type="entry name" value="FN3"/>
    <property type="match status" value="1"/>
</dbReference>
<comment type="similarity">
    <text evidence="1">Belongs to the protein kinase superfamily. CAMK Ser/Thr protein kinase family.</text>
</comment>
<dbReference type="InterPro" id="IPR011009">
    <property type="entry name" value="Kinase-like_dom_sf"/>
</dbReference>
<proteinExistence type="inferred from homology"/>
<keyword evidence="4" id="KW-0547">Nucleotide-binding</keyword>
<evidence type="ECO:0000256" key="1">
    <source>
        <dbReference type="ARBA" id="ARBA00006692"/>
    </source>
</evidence>
<dbReference type="EMBL" id="JAUCMV010000001">
    <property type="protein sequence ID" value="KAK0425236.1"/>
    <property type="molecule type" value="Genomic_DNA"/>
</dbReference>
<dbReference type="InterPro" id="IPR007110">
    <property type="entry name" value="Ig-like_dom"/>
</dbReference>
<dbReference type="AlphaFoldDB" id="A0AA39M892"/>
<dbReference type="GO" id="GO:0005524">
    <property type="term" value="F:ATP binding"/>
    <property type="evidence" value="ECO:0007669"/>
    <property type="project" value="UniProtKB-UniRule"/>
</dbReference>
<dbReference type="SUPFAM" id="SSF48726">
    <property type="entry name" value="Immunoglobulin"/>
    <property type="match status" value="1"/>
</dbReference>
<dbReference type="Pfam" id="PF00069">
    <property type="entry name" value="Pkinase"/>
    <property type="match status" value="1"/>
</dbReference>
<dbReference type="Proteomes" id="UP001175271">
    <property type="component" value="Unassembled WGS sequence"/>
</dbReference>
<dbReference type="Pfam" id="PF07679">
    <property type="entry name" value="I-set"/>
    <property type="match status" value="1"/>
</dbReference>
<evidence type="ECO:0000259" key="5">
    <source>
        <dbReference type="PROSITE" id="PS50011"/>
    </source>
</evidence>
<accession>A0AA39M892</accession>
<dbReference type="InterPro" id="IPR013098">
    <property type="entry name" value="Ig_I-set"/>
</dbReference>
<dbReference type="InterPro" id="IPR003598">
    <property type="entry name" value="Ig_sub2"/>
</dbReference>
<dbReference type="PROSITE" id="PS00107">
    <property type="entry name" value="PROTEIN_KINASE_ATP"/>
    <property type="match status" value="1"/>
</dbReference>
<dbReference type="InterPro" id="IPR013783">
    <property type="entry name" value="Ig-like_fold"/>
</dbReference>
<dbReference type="SMART" id="SM00408">
    <property type="entry name" value="IGc2"/>
    <property type="match status" value="1"/>
</dbReference>
<feature type="domain" description="Protein kinase" evidence="5">
    <location>
        <begin position="338"/>
        <end position="596"/>
    </location>
</feature>
<evidence type="ECO:0008006" key="10">
    <source>
        <dbReference type="Google" id="ProtNLM"/>
    </source>
</evidence>
<evidence type="ECO:0000313" key="8">
    <source>
        <dbReference type="EMBL" id="KAK0425236.1"/>
    </source>
</evidence>
<keyword evidence="4" id="KW-0067">ATP-binding</keyword>
<gene>
    <name evidence="8" type="ORF">QR680_009098</name>
</gene>
<evidence type="ECO:0000256" key="2">
    <source>
        <dbReference type="ARBA" id="ARBA00022737"/>
    </source>
</evidence>
<dbReference type="Gene3D" id="1.10.510.10">
    <property type="entry name" value="Transferase(Phosphotransferase) domain 1"/>
    <property type="match status" value="1"/>
</dbReference>
<comment type="caution">
    <text evidence="8">The sequence shown here is derived from an EMBL/GenBank/DDBJ whole genome shotgun (WGS) entry which is preliminary data.</text>
</comment>
<keyword evidence="9" id="KW-1185">Reference proteome</keyword>
<dbReference type="InterPro" id="IPR000719">
    <property type="entry name" value="Prot_kinase_dom"/>
</dbReference>
<feature type="domain" description="Fibronectin type-III" evidence="7">
    <location>
        <begin position="212"/>
        <end position="304"/>
    </location>
</feature>
<name>A0AA39M892_9BILA</name>
<dbReference type="SUPFAM" id="SSF49265">
    <property type="entry name" value="Fibronectin type III"/>
    <property type="match status" value="1"/>
</dbReference>